<dbReference type="GeneID" id="70130708"/>
<dbReference type="RefSeq" id="XP_045960744.1">
    <property type="nucleotide sequence ID" value="XM_046101816.1"/>
</dbReference>
<name>A0A9P9A0Z9_9PEZI</name>
<dbReference type="Pfam" id="PF03807">
    <property type="entry name" value="F420_oxidored"/>
    <property type="match status" value="1"/>
</dbReference>
<accession>A0A9P9A0Z9</accession>
<dbReference type="SUPFAM" id="SSF48179">
    <property type="entry name" value="6-phosphogluconate dehydrogenase C-terminal domain-like"/>
    <property type="match status" value="1"/>
</dbReference>
<dbReference type="NCBIfam" id="TIGR00112">
    <property type="entry name" value="proC"/>
    <property type="match status" value="1"/>
</dbReference>
<dbReference type="GO" id="GO:0055129">
    <property type="term" value="P:L-proline biosynthetic process"/>
    <property type="evidence" value="ECO:0007669"/>
    <property type="project" value="TreeGrafter"/>
</dbReference>
<dbReference type="AlphaFoldDB" id="A0A9P9A0Z9"/>
<evidence type="ECO:0000256" key="2">
    <source>
        <dbReference type="ARBA" id="ARBA00022857"/>
    </source>
</evidence>
<dbReference type="InterPro" id="IPR000304">
    <property type="entry name" value="Pyrroline-COOH_reductase"/>
</dbReference>
<dbReference type="HAMAP" id="MF_01925">
    <property type="entry name" value="P5C_reductase"/>
    <property type="match status" value="1"/>
</dbReference>
<proteinExistence type="inferred from homology"/>
<dbReference type="InterPro" id="IPR036291">
    <property type="entry name" value="NAD(P)-bd_dom_sf"/>
</dbReference>
<dbReference type="PIRSF" id="PIRSF000193">
    <property type="entry name" value="Pyrrol-5-carb_rd"/>
    <property type="match status" value="1"/>
</dbReference>
<dbReference type="PANTHER" id="PTHR11645">
    <property type="entry name" value="PYRROLINE-5-CARBOXYLATE REDUCTASE"/>
    <property type="match status" value="1"/>
</dbReference>
<evidence type="ECO:0000313" key="7">
    <source>
        <dbReference type="EMBL" id="KAH6656510.1"/>
    </source>
</evidence>
<feature type="domain" description="Pyrroline-5-carboxylate reductase dimerisation" evidence="6">
    <location>
        <begin position="182"/>
        <end position="282"/>
    </location>
</feature>
<evidence type="ECO:0000313" key="8">
    <source>
        <dbReference type="Proteomes" id="UP000758603"/>
    </source>
</evidence>
<comment type="similarity">
    <text evidence="1">Belongs to the pyrroline-5-carboxylate reductase family.</text>
</comment>
<dbReference type="OrthoDB" id="10263291at2759"/>
<dbReference type="Proteomes" id="UP000758603">
    <property type="component" value="Unassembled WGS sequence"/>
</dbReference>
<evidence type="ECO:0000259" key="5">
    <source>
        <dbReference type="Pfam" id="PF03807"/>
    </source>
</evidence>
<keyword evidence="3" id="KW-0560">Oxidoreductase</keyword>
<dbReference type="InterPro" id="IPR029036">
    <property type="entry name" value="P5CR_dimer"/>
</dbReference>
<sequence>MSTLCVLGCGNLGTAILESLVKATSGQNSSLPIKRFIACVRSERSQKRLLEKFPDSESRLEISRGGNVKAVQQSDFILLGVDPADVEEALQQPGFIDALAGKLLISIVAGWTREQIETALAKSSSDNKSEIWVVRTLPNIAAIVAQSITAIEKPDPKLPSQHLETTDAIFNCIGKTVHLAPSQMDAFTAVGGSTPAFFAVIVDSLIDAAVAVGVPRHEANAIIVQSMLGTAALLQSGVHPSILRDQGTSPEGCTIGGLMVLEETGVRGGLSRGLREAVTIARLMGKDPHVNDTRH</sequence>
<evidence type="ECO:0000259" key="6">
    <source>
        <dbReference type="Pfam" id="PF14748"/>
    </source>
</evidence>
<dbReference type="Gene3D" id="1.10.3730.10">
    <property type="entry name" value="ProC C-terminal domain-like"/>
    <property type="match status" value="1"/>
</dbReference>
<dbReference type="InterPro" id="IPR008927">
    <property type="entry name" value="6-PGluconate_DH-like_C_sf"/>
</dbReference>
<keyword evidence="2 4" id="KW-0521">NADP</keyword>
<dbReference type="Pfam" id="PF14748">
    <property type="entry name" value="P5CR_dimer"/>
    <property type="match status" value="1"/>
</dbReference>
<feature type="binding site" evidence="4">
    <location>
        <position position="67"/>
    </location>
    <ligand>
        <name>NADPH</name>
        <dbReference type="ChEBI" id="CHEBI:57783"/>
    </ligand>
</feature>
<evidence type="ECO:0000256" key="4">
    <source>
        <dbReference type="PIRSR" id="PIRSR000193-1"/>
    </source>
</evidence>
<keyword evidence="8" id="KW-1185">Reference proteome</keyword>
<dbReference type="EMBL" id="JAGPXC010000002">
    <property type="protein sequence ID" value="KAH6656510.1"/>
    <property type="molecule type" value="Genomic_DNA"/>
</dbReference>
<dbReference type="GO" id="GO:0004735">
    <property type="term" value="F:pyrroline-5-carboxylate reductase activity"/>
    <property type="evidence" value="ECO:0007669"/>
    <property type="project" value="InterPro"/>
</dbReference>
<dbReference type="InterPro" id="IPR028939">
    <property type="entry name" value="P5C_Rdtase_cat_N"/>
</dbReference>
<protein>
    <submittedName>
        <fullName evidence="7">Pyrroline-5-carboxylate reductase dimerization-domain-containing protein</fullName>
    </submittedName>
</protein>
<gene>
    <name evidence="7" type="ORF">BKA67DRAFT_552172</name>
</gene>
<feature type="binding site" evidence="4">
    <location>
        <begin position="7"/>
        <end position="12"/>
    </location>
    <ligand>
        <name>NADP(+)</name>
        <dbReference type="ChEBI" id="CHEBI:58349"/>
    </ligand>
</feature>
<dbReference type="SUPFAM" id="SSF51735">
    <property type="entry name" value="NAD(P)-binding Rossmann-fold domains"/>
    <property type="match status" value="1"/>
</dbReference>
<evidence type="ECO:0000256" key="1">
    <source>
        <dbReference type="ARBA" id="ARBA00005525"/>
    </source>
</evidence>
<dbReference type="FunFam" id="1.10.3730.10:FF:000001">
    <property type="entry name" value="Pyrroline-5-carboxylate reductase"/>
    <property type="match status" value="1"/>
</dbReference>
<reference evidence="7" key="1">
    <citation type="journal article" date="2021" name="Nat. Commun.">
        <title>Genetic determinants of endophytism in the Arabidopsis root mycobiome.</title>
        <authorList>
            <person name="Mesny F."/>
            <person name="Miyauchi S."/>
            <person name="Thiergart T."/>
            <person name="Pickel B."/>
            <person name="Atanasova L."/>
            <person name="Karlsson M."/>
            <person name="Huettel B."/>
            <person name="Barry K.W."/>
            <person name="Haridas S."/>
            <person name="Chen C."/>
            <person name="Bauer D."/>
            <person name="Andreopoulos W."/>
            <person name="Pangilinan J."/>
            <person name="LaButti K."/>
            <person name="Riley R."/>
            <person name="Lipzen A."/>
            <person name="Clum A."/>
            <person name="Drula E."/>
            <person name="Henrissat B."/>
            <person name="Kohler A."/>
            <person name="Grigoriev I.V."/>
            <person name="Martin F.M."/>
            <person name="Hacquard S."/>
        </authorList>
    </citation>
    <scope>NUCLEOTIDE SEQUENCE</scope>
    <source>
        <strain evidence="7">MPI-SDFR-AT-0073</strain>
    </source>
</reference>
<organism evidence="7 8">
    <name type="scientific">Truncatella angustata</name>
    <dbReference type="NCBI Taxonomy" id="152316"/>
    <lineage>
        <taxon>Eukaryota</taxon>
        <taxon>Fungi</taxon>
        <taxon>Dikarya</taxon>
        <taxon>Ascomycota</taxon>
        <taxon>Pezizomycotina</taxon>
        <taxon>Sordariomycetes</taxon>
        <taxon>Xylariomycetidae</taxon>
        <taxon>Amphisphaeriales</taxon>
        <taxon>Sporocadaceae</taxon>
        <taxon>Truncatella</taxon>
    </lineage>
</organism>
<dbReference type="Gene3D" id="3.40.50.720">
    <property type="entry name" value="NAD(P)-binding Rossmann-like Domain"/>
    <property type="match status" value="1"/>
</dbReference>
<evidence type="ECO:0000256" key="3">
    <source>
        <dbReference type="ARBA" id="ARBA00023002"/>
    </source>
</evidence>
<feature type="domain" description="Pyrroline-5-carboxylate reductase catalytic N-terminal" evidence="5">
    <location>
        <begin position="4"/>
        <end position="110"/>
    </location>
</feature>
<comment type="caution">
    <text evidence="7">The sequence shown here is derived from an EMBL/GenBank/DDBJ whole genome shotgun (WGS) entry which is preliminary data.</text>
</comment>
<dbReference type="PANTHER" id="PTHR11645:SF27">
    <property type="entry name" value="HYPOTHETICAL PYRROLINE-5-CARBOXYLATE REDUCTASE (EUROFUNG)"/>
    <property type="match status" value="1"/>
</dbReference>